<dbReference type="InterPro" id="IPR041792">
    <property type="entry name" value="MPP_PAP"/>
</dbReference>
<dbReference type="Pfam" id="PF18962">
    <property type="entry name" value="Por_Secre_tail"/>
    <property type="match status" value="1"/>
</dbReference>
<dbReference type="InterPro" id="IPR029052">
    <property type="entry name" value="Metallo-depent_PP-like"/>
</dbReference>
<dbReference type="EMBL" id="CP030850">
    <property type="protein sequence ID" value="AXE19727.1"/>
    <property type="molecule type" value="Genomic_DNA"/>
</dbReference>
<dbReference type="SUPFAM" id="SSF49363">
    <property type="entry name" value="Purple acid phosphatase, N-terminal domain"/>
    <property type="match status" value="1"/>
</dbReference>
<dbReference type="Gene3D" id="3.60.21.10">
    <property type="match status" value="1"/>
</dbReference>
<dbReference type="Gene3D" id="2.60.40.380">
    <property type="entry name" value="Purple acid phosphatase-like, N-terminal"/>
    <property type="match status" value="1"/>
</dbReference>
<evidence type="ECO:0000259" key="4">
    <source>
        <dbReference type="Pfam" id="PF16656"/>
    </source>
</evidence>
<feature type="domain" description="Secretion system C-terminal sorting" evidence="5">
    <location>
        <begin position="878"/>
        <end position="952"/>
    </location>
</feature>
<dbReference type="OrthoDB" id="9809781at2"/>
<accession>A0A344TM56</accession>
<keyword evidence="1" id="KW-0732">Signal</keyword>
<dbReference type="Pfam" id="PF16656">
    <property type="entry name" value="Pur_ac_phosph_N"/>
    <property type="match status" value="1"/>
</dbReference>
<evidence type="ECO:0000313" key="7">
    <source>
        <dbReference type="Proteomes" id="UP000251993"/>
    </source>
</evidence>
<gene>
    <name evidence="6" type="ORF">DR864_19275</name>
</gene>
<dbReference type="Proteomes" id="UP000251993">
    <property type="component" value="Chromosome"/>
</dbReference>
<feature type="domain" description="Purple acid phosphatase N-terminal" evidence="4">
    <location>
        <begin position="32"/>
        <end position="111"/>
    </location>
</feature>
<evidence type="ECO:0000256" key="2">
    <source>
        <dbReference type="ARBA" id="ARBA00023180"/>
    </source>
</evidence>
<keyword evidence="2" id="KW-0325">Glycoprotein</keyword>
<dbReference type="AlphaFoldDB" id="A0A344TM56"/>
<organism evidence="6 7">
    <name type="scientific">Runella rosea</name>
    <dbReference type="NCBI Taxonomy" id="2259595"/>
    <lineage>
        <taxon>Bacteria</taxon>
        <taxon>Pseudomonadati</taxon>
        <taxon>Bacteroidota</taxon>
        <taxon>Cytophagia</taxon>
        <taxon>Cytophagales</taxon>
        <taxon>Spirosomataceae</taxon>
        <taxon>Runella</taxon>
    </lineage>
</organism>
<protein>
    <submittedName>
        <fullName evidence="6">Metallophosphoesterase</fullName>
    </submittedName>
</protein>
<evidence type="ECO:0000256" key="1">
    <source>
        <dbReference type="ARBA" id="ARBA00022729"/>
    </source>
</evidence>
<dbReference type="PANTHER" id="PTHR45867:SF3">
    <property type="entry name" value="ACID PHOSPHATASE TYPE 7"/>
    <property type="match status" value="1"/>
</dbReference>
<dbReference type="InterPro" id="IPR015914">
    <property type="entry name" value="PAPs_N"/>
</dbReference>
<dbReference type="GO" id="GO:0003993">
    <property type="term" value="F:acid phosphatase activity"/>
    <property type="evidence" value="ECO:0007669"/>
    <property type="project" value="InterPro"/>
</dbReference>
<dbReference type="KEGG" id="run:DR864_19275"/>
<dbReference type="InterPro" id="IPR004843">
    <property type="entry name" value="Calcineurin-like_PHP"/>
</dbReference>
<dbReference type="NCBIfam" id="TIGR04183">
    <property type="entry name" value="Por_Secre_tail"/>
    <property type="match status" value="1"/>
</dbReference>
<name>A0A344TM56_9BACT</name>
<dbReference type="InterPro" id="IPR008963">
    <property type="entry name" value="Purple_acid_Pase-like_N"/>
</dbReference>
<dbReference type="InterPro" id="IPR026444">
    <property type="entry name" value="Secre_tail"/>
</dbReference>
<keyword evidence="7" id="KW-1185">Reference proteome</keyword>
<dbReference type="RefSeq" id="WP_114068495.1">
    <property type="nucleotide sequence ID" value="NZ_CP030850.1"/>
</dbReference>
<dbReference type="CDD" id="cd00839">
    <property type="entry name" value="MPP_PAPs"/>
    <property type="match status" value="1"/>
</dbReference>
<sequence>MMYSLCKTFLIAGLVTVVATEIWAQKIVRGPYLQLGTPTSIVIRWRTDVPANSKVSFGLAADQLTRIAVDEAVSTEHEVKLGDLQPNTVYFYSVGTTSSVQGSGNDYYFKTAAPAGSKQKIRIWTMGDMGSGTPNQLSVRDSYMNFIKKNNRTTDLVLLLGDNAYGTGTEEEYQNNFFNIYQNHFLKNNVLWAVPGNHEYYSGDQNKREVAFFNVFSFAQNGEVGGVPSGTKMYYSFDYANVHFVGLDSHGIEEGKYRLYDTLGPQVAWLKKDLAANKQPWTIVMFHHPPYTKNSHDSDAEIELVQMHKNLTPILERYKVDLVLSGHSHLYERSKPMRGHTEHSSTFDPSKHVVNMSSGRYDGSPNSCAYIKNPSTEGVIYAVVGSSGQNNGFNGIPHPAMPFKNATVGGSAYIDVEDNRLEFNWLGSDQIVHDQFTIYKNVNKTTELKARHGEVVKLAPSWKGSYFWPDGSRKPTKELLLLGDTTIIVRDSLGCLEDRFKIEVFPRPKITTETLKTVCSGEQLTVPFSVTDTDAAKWTYTVQLSNAMGGFEKPIALGSGSGTSVTVNIPANLSAGEGYKIRVVANAQGFDYTPSAAFSLRQKATATLKGDATIDAGKTANLTLTFTGSAPWTYRLSDNTGGTTSANPLLLTVNPLKTTVYSFSALTNACGDGSTTGNARVAVVPRIETSVPATAVVCNGATLDVSFAQVGQFETVVNYVAQLSNKDGDFSTPTLIGSGSQSPIKVTIPLSATVGMGYRIRIVPENNTATNIAPSGAFAIRQRASATISGDTAIKFEERASLTLRFEGTPPWTYALSDNSTNTVDISPFTVAVSPTVPTVYTLKSVTNVCGAGVVSGSALVKVIITGTVQEEENRIKIFPNPAQTKVKVEVNTPQSQSLIWELVNVDGRIVKEGSVRKSQRSSFEIDVVELQSGTYVLRIALGEQTIVRKLIKL</sequence>
<evidence type="ECO:0000259" key="5">
    <source>
        <dbReference type="Pfam" id="PF18962"/>
    </source>
</evidence>
<feature type="domain" description="Calcineurin-like phosphoesterase" evidence="3">
    <location>
        <begin position="121"/>
        <end position="330"/>
    </location>
</feature>
<evidence type="ECO:0000313" key="6">
    <source>
        <dbReference type="EMBL" id="AXE19727.1"/>
    </source>
</evidence>
<dbReference type="PANTHER" id="PTHR45867">
    <property type="entry name" value="PURPLE ACID PHOSPHATASE"/>
    <property type="match status" value="1"/>
</dbReference>
<proteinExistence type="predicted"/>
<reference evidence="6 7" key="1">
    <citation type="submission" date="2018-07" db="EMBL/GenBank/DDBJ databases">
        <title>Genome sequencing of Runella.</title>
        <authorList>
            <person name="Baek M.-G."/>
            <person name="Yi H."/>
        </authorList>
    </citation>
    <scope>NUCLEOTIDE SEQUENCE [LARGE SCALE GENOMIC DNA]</scope>
    <source>
        <strain evidence="6 7">HYN0085</strain>
    </source>
</reference>
<dbReference type="SUPFAM" id="SSF56300">
    <property type="entry name" value="Metallo-dependent phosphatases"/>
    <property type="match status" value="1"/>
</dbReference>
<evidence type="ECO:0000259" key="3">
    <source>
        <dbReference type="Pfam" id="PF00149"/>
    </source>
</evidence>
<dbReference type="GO" id="GO:0046872">
    <property type="term" value="F:metal ion binding"/>
    <property type="evidence" value="ECO:0007669"/>
    <property type="project" value="InterPro"/>
</dbReference>
<dbReference type="Pfam" id="PF00149">
    <property type="entry name" value="Metallophos"/>
    <property type="match status" value="1"/>
</dbReference>